<proteinExistence type="predicted"/>
<feature type="region of interest" description="Disordered" evidence="1">
    <location>
        <begin position="1"/>
        <end position="55"/>
    </location>
</feature>
<evidence type="ECO:0000259" key="2">
    <source>
        <dbReference type="Pfam" id="PF20408"/>
    </source>
</evidence>
<comment type="caution">
    <text evidence="3">The sequence shown here is derived from an EMBL/GenBank/DDBJ whole genome shotgun (WGS) entry which is preliminary data.</text>
</comment>
<sequence>MPPSDHDAPSLRAGAGRRAAGGGATATDGPVPLTELHETPEGTVRTTTSAPAGPSRGLLVLGHGAGGGADVVAPDLRAAVDGALEAGWSAVLLDQPWKVAGRRVAVAPARLDVAWTAVVAVLASRRGSTGGGPLVAGGRSAGARVACRTAAALDVDAVVALAFPLVPTTRAGAPGPSRAPELATSLPVLVVQGRRDRFGGPEDVRAVAGPRTTVVGVEGDHTLRGDGAAVTAAVRRFLDERASAPR</sequence>
<dbReference type="InterPro" id="IPR029058">
    <property type="entry name" value="AB_hydrolase_fold"/>
</dbReference>
<reference evidence="3 4" key="1">
    <citation type="journal article" date="2015" name="Stand. Genomic Sci.">
        <title>Genomic Encyclopedia of Bacterial and Archaeal Type Strains, Phase III: the genomes of soil and plant-associated and newly described type strains.</title>
        <authorList>
            <person name="Whitman W.B."/>
            <person name="Woyke T."/>
            <person name="Klenk H.P."/>
            <person name="Zhou Y."/>
            <person name="Lilburn T.G."/>
            <person name="Beck B.J."/>
            <person name="De Vos P."/>
            <person name="Vandamme P."/>
            <person name="Eisen J.A."/>
            <person name="Garrity G."/>
            <person name="Hugenholtz P."/>
            <person name="Kyrpides N.C."/>
        </authorList>
    </citation>
    <scope>NUCLEOTIDE SEQUENCE [LARGE SCALE GENOMIC DNA]</scope>
    <source>
        <strain evidence="3 4">CECT 7306</strain>
    </source>
</reference>
<name>A0A3N1HTJ0_9ACTN</name>
<evidence type="ECO:0000313" key="4">
    <source>
        <dbReference type="Proteomes" id="UP000276232"/>
    </source>
</evidence>
<evidence type="ECO:0000256" key="1">
    <source>
        <dbReference type="SAM" id="MobiDB-lite"/>
    </source>
</evidence>
<dbReference type="Pfam" id="PF20408">
    <property type="entry name" value="Abhydrolase_11"/>
    <property type="match status" value="1"/>
</dbReference>
<keyword evidence="4" id="KW-1185">Reference proteome</keyword>
<gene>
    <name evidence="3" type="ORF">EDC03_0321</name>
</gene>
<feature type="domain" description="KANL3/Tex30 alpha/beta hydrolase-like" evidence="2">
    <location>
        <begin position="57"/>
        <end position="224"/>
    </location>
</feature>
<dbReference type="InterPro" id="IPR026555">
    <property type="entry name" value="NSL3/Tex30"/>
</dbReference>
<protein>
    <recommendedName>
        <fullName evidence="2">KANL3/Tex30 alpha/beta hydrolase-like domain-containing protein</fullName>
    </recommendedName>
</protein>
<dbReference type="AlphaFoldDB" id="A0A3N1HTJ0"/>
<dbReference type="Proteomes" id="UP000276232">
    <property type="component" value="Unassembled WGS sequence"/>
</dbReference>
<organism evidence="3 4">
    <name type="scientific">Pseudokineococcus lusitanus</name>
    <dbReference type="NCBI Taxonomy" id="763993"/>
    <lineage>
        <taxon>Bacteria</taxon>
        <taxon>Bacillati</taxon>
        <taxon>Actinomycetota</taxon>
        <taxon>Actinomycetes</taxon>
        <taxon>Kineosporiales</taxon>
        <taxon>Kineosporiaceae</taxon>
        <taxon>Pseudokineococcus</taxon>
    </lineage>
</organism>
<dbReference type="Gene3D" id="3.40.50.1820">
    <property type="entry name" value="alpha/beta hydrolase"/>
    <property type="match status" value="1"/>
</dbReference>
<dbReference type="InterPro" id="IPR046879">
    <property type="entry name" value="KANL3/Tex30_Abhydrolase"/>
</dbReference>
<dbReference type="RefSeq" id="WP_199719842.1">
    <property type="nucleotide sequence ID" value="NZ_RJKN01000001.1"/>
</dbReference>
<dbReference type="SUPFAM" id="SSF53474">
    <property type="entry name" value="alpha/beta-Hydrolases"/>
    <property type="match status" value="1"/>
</dbReference>
<evidence type="ECO:0000313" key="3">
    <source>
        <dbReference type="EMBL" id="ROP45716.1"/>
    </source>
</evidence>
<dbReference type="InParanoid" id="A0A3N1HTJ0"/>
<accession>A0A3N1HTJ0</accession>
<dbReference type="EMBL" id="RJKN01000001">
    <property type="protein sequence ID" value="ROP45716.1"/>
    <property type="molecule type" value="Genomic_DNA"/>
</dbReference>
<dbReference type="PANTHER" id="PTHR13136:SF11">
    <property type="entry name" value="TESTIS-EXPRESSED PROTEIN 30"/>
    <property type="match status" value="1"/>
</dbReference>
<dbReference type="PANTHER" id="PTHR13136">
    <property type="entry name" value="TESTIS DEVELOPMENT PROTEIN PRTD"/>
    <property type="match status" value="1"/>
</dbReference>